<protein>
    <submittedName>
        <fullName evidence="1">Uncharacterized protein</fullName>
    </submittedName>
</protein>
<proteinExistence type="predicted"/>
<gene>
    <name evidence="1" type="ORF">dnl_43820</name>
</gene>
<accession>A0A975BAL5</accession>
<keyword evidence="2" id="KW-1185">Reference proteome</keyword>
<sequence>MINFKQKELVRNFFKEMKEKFPETEFVSLTEGPENPADLWINITALEDEDKEEELIAFASDKTSDILLDYGYYITIMTRRNSENSGGMKYQEIFA</sequence>
<evidence type="ECO:0000313" key="1">
    <source>
        <dbReference type="EMBL" id="QTA82021.1"/>
    </source>
</evidence>
<dbReference type="RefSeq" id="WP_207687990.1">
    <property type="nucleotide sequence ID" value="NZ_CP061799.1"/>
</dbReference>
<reference evidence="1" key="1">
    <citation type="journal article" date="2021" name="Microb. Physiol.">
        <title>Proteogenomic Insights into the Physiology of Marine, Sulfate-Reducing, Filamentous Desulfonema limicola and Desulfonema magnum.</title>
        <authorList>
            <person name="Schnaars V."/>
            <person name="Wohlbrand L."/>
            <person name="Scheve S."/>
            <person name="Hinrichs C."/>
            <person name="Reinhardt R."/>
            <person name="Rabus R."/>
        </authorList>
    </citation>
    <scope>NUCLEOTIDE SEQUENCE</scope>
    <source>
        <strain evidence="1">5ac10</strain>
    </source>
</reference>
<evidence type="ECO:0000313" key="2">
    <source>
        <dbReference type="Proteomes" id="UP000663720"/>
    </source>
</evidence>
<dbReference type="AlphaFoldDB" id="A0A975BAL5"/>
<organism evidence="1 2">
    <name type="scientific">Desulfonema limicola</name>
    <dbReference type="NCBI Taxonomy" id="45656"/>
    <lineage>
        <taxon>Bacteria</taxon>
        <taxon>Pseudomonadati</taxon>
        <taxon>Thermodesulfobacteriota</taxon>
        <taxon>Desulfobacteria</taxon>
        <taxon>Desulfobacterales</taxon>
        <taxon>Desulfococcaceae</taxon>
        <taxon>Desulfonema</taxon>
    </lineage>
</organism>
<dbReference type="Proteomes" id="UP000663720">
    <property type="component" value="Chromosome"/>
</dbReference>
<dbReference type="KEGG" id="dli:dnl_43820"/>
<dbReference type="EMBL" id="CP061799">
    <property type="protein sequence ID" value="QTA82021.1"/>
    <property type="molecule type" value="Genomic_DNA"/>
</dbReference>
<name>A0A975BAL5_9BACT</name>